<gene>
    <name evidence="5" type="ORF">GCM10010969_27160</name>
</gene>
<proteinExistence type="inferred from homology"/>
<sequence>MTKVKMAIFDLDKTVIGRDSMFEFVRYGIRRSPSGLLRLPLIAGHSVLFKLGLMRAETAKQSYFYAINRMTESDLEHFYESHLSQTIYPQAKEEMRRRKEEGYHVLLVTASPHAYAQYFGRLPWVDDVIGTRLKPGADGHGYTSRIDGPNCKGEEKVRRIQQYLEEKGLEIDADQSCAYSDSLSDMPVMELVRHRYFVNRRVPGAEELRWNL</sequence>
<dbReference type="Gene3D" id="3.40.50.1000">
    <property type="entry name" value="HAD superfamily/HAD-like"/>
    <property type="match status" value="1"/>
</dbReference>
<dbReference type="InterPro" id="IPR036412">
    <property type="entry name" value="HAD-like_sf"/>
</dbReference>
<dbReference type="EMBL" id="BMLN01000007">
    <property type="protein sequence ID" value="GGO03154.1"/>
    <property type="molecule type" value="Genomic_DNA"/>
</dbReference>
<evidence type="ECO:0000313" key="5">
    <source>
        <dbReference type="EMBL" id="GGO03154.1"/>
    </source>
</evidence>
<keyword evidence="3" id="KW-0378">Hydrolase</keyword>
<evidence type="ECO:0000256" key="4">
    <source>
        <dbReference type="ARBA" id="ARBA00022842"/>
    </source>
</evidence>
<dbReference type="Proteomes" id="UP000606653">
    <property type="component" value="Unassembled WGS sequence"/>
</dbReference>
<dbReference type="CDD" id="cd02612">
    <property type="entry name" value="HAD_PGPPase"/>
    <property type="match status" value="1"/>
</dbReference>
<dbReference type="Pfam" id="PF12710">
    <property type="entry name" value="HAD"/>
    <property type="match status" value="1"/>
</dbReference>
<dbReference type="PANTHER" id="PTHR43344:SF13">
    <property type="entry name" value="PHOSPHATASE RV3661-RELATED"/>
    <property type="match status" value="1"/>
</dbReference>
<accession>A0ABQ2L6V3</accession>
<keyword evidence="6" id="KW-1185">Reference proteome</keyword>
<comment type="caution">
    <text evidence="5">The sequence shown here is derived from an EMBL/GenBank/DDBJ whole genome shotgun (WGS) entry which is preliminary data.</text>
</comment>
<comment type="similarity">
    <text evidence="1">Belongs to the HAD-like hydrolase superfamily. SerB family.</text>
</comment>
<dbReference type="InterPro" id="IPR023214">
    <property type="entry name" value="HAD_sf"/>
</dbReference>
<dbReference type="InterPro" id="IPR006385">
    <property type="entry name" value="HAD_hydro_SerB1"/>
</dbReference>
<dbReference type="InterPro" id="IPR050582">
    <property type="entry name" value="HAD-like_SerB"/>
</dbReference>
<dbReference type="RefSeq" id="WP_018976648.1">
    <property type="nucleotide sequence ID" value="NZ_BMLN01000007.1"/>
</dbReference>
<name>A0ABQ2L6V3_9BACL</name>
<keyword evidence="4" id="KW-0460">Magnesium</keyword>
<organism evidence="5 6">
    <name type="scientific">Saccharibacillus kuerlensis</name>
    <dbReference type="NCBI Taxonomy" id="459527"/>
    <lineage>
        <taxon>Bacteria</taxon>
        <taxon>Bacillati</taxon>
        <taxon>Bacillota</taxon>
        <taxon>Bacilli</taxon>
        <taxon>Bacillales</taxon>
        <taxon>Paenibacillaceae</taxon>
        <taxon>Saccharibacillus</taxon>
    </lineage>
</organism>
<dbReference type="NCBIfam" id="TIGR01488">
    <property type="entry name" value="HAD-SF-IB"/>
    <property type="match status" value="1"/>
</dbReference>
<evidence type="ECO:0000256" key="2">
    <source>
        <dbReference type="ARBA" id="ARBA00022723"/>
    </source>
</evidence>
<dbReference type="SUPFAM" id="SSF56784">
    <property type="entry name" value="HAD-like"/>
    <property type="match status" value="1"/>
</dbReference>
<protein>
    <submittedName>
        <fullName evidence="5">Phosphoserine phosphatase</fullName>
    </submittedName>
</protein>
<evidence type="ECO:0000256" key="3">
    <source>
        <dbReference type="ARBA" id="ARBA00022801"/>
    </source>
</evidence>
<dbReference type="Gene3D" id="1.20.1440.100">
    <property type="entry name" value="SG protein - dephosphorylation function"/>
    <property type="match status" value="1"/>
</dbReference>
<evidence type="ECO:0000256" key="1">
    <source>
        <dbReference type="ARBA" id="ARBA00009184"/>
    </source>
</evidence>
<dbReference type="NCBIfam" id="TIGR01490">
    <property type="entry name" value="HAD-SF-IB-hyp1"/>
    <property type="match status" value="1"/>
</dbReference>
<reference evidence="6" key="1">
    <citation type="journal article" date="2019" name="Int. J. Syst. Evol. Microbiol.">
        <title>The Global Catalogue of Microorganisms (GCM) 10K type strain sequencing project: providing services to taxonomists for standard genome sequencing and annotation.</title>
        <authorList>
            <consortium name="The Broad Institute Genomics Platform"/>
            <consortium name="The Broad Institute Genome Sequencing Center for Infectious Disease"/>
            <person name="Wu L."/>
            <person name="Ma J."/>
        </authorList>
    </citation>
    <scope>NUCLEOTIDE SEQUENCE [LARGE SCALE GENOMIC DNA]</scope>
    <source>
        <strain evidence="6">CGMCC 1.6964</strain>
    </source>
</reference>
<evidence type="ECO:0000313" key="6">
    <source>
        <dbReference type="Proteomes" id="UP000606653"/>
    </source>
</evidence>
<keyword evidence="2" id="KW-0479">Metal-binding</keyword>
<dbReference type="PANTHER" id="PTHR43344">
    <property type="entry name" value="PHOSPHOSERINE PHOSPHATASE"/>
    <property type="match status" value="1"/>
</dbReference>